<dbReference type="EMBL" id="RBXN01000005">
    <property type="protein sequence ID" value="RKT51489.1"/>
    <property type="molecule type" value="Genomic_DNA"/>
</dbReference>
<dbReference type="RefSeq" id="WP_022600866.1">
    <property type="nucleotide sequence ID" value="NZ_KI440787.1"/>
</dbReference>
<dbReference type="InterPro" id="IPR012910">
    <property type="entry name" value="Plug_dom"/>
</dbReference>
<evidence type="ECO:0000256" key="8">
    <source>
        <dbReference type="ARBA" id="ARBA00023170"/>
    </source>
</evidence>
<dbReference type="Proteomes" id="UP000269493">
    <property type="component" value="Unassembled WGS sequence"/>
</dbReference>
<protein>
    <submittedName>
        <fullName evidence="14">Outer membrane cobalamin receptor</fullName>
    </submittedName>
</protein>
<dbReference type="GO" id="GO:0009279">
    <property type="term" value="C:cell outer membrane"/>
    <property type="evidence" value="ECO:0007669"/>
    <property type="project" value="UniProtKB-SubCell"/>
</dbReference>
<dbReference type="Pfam" id="PF07715">
    <property type="entry name" value="Plug"/>
    <property type="match status" value="1"/>
</dbReference>
<evidence type="ECO:0000256" key="6">
    <source>
        <dbReference type="ARBA" id="ARBA00023077"/>
    </source>
</evidence>
<keyword evidence="3 10" id="KW-1134">Transmembrane beta strand</keyword>
<evidence type="ECO:0000256" key="4">
    <source>
        <dbReference type="ARBA" id="ARBA00022692"/>
    </source>
</evidence>
<comment type="subcellular location">
    <subcellularLocation>
        <location evidence="1 10">Cell outer membrane</location>
        <topology evidence="1 10">Multi-pass membrane protein</topology>
    </subcellularLocation>
</comment>
<accession>A0A495VQ15</accession>
<dbReference type="InterPro" id="IPR000531">
    <property type="entry name" value="Beta-barrel_TonB"/>
</dbReference>
<gene>
    <name evidence="14" type="ORF">BC742_1765</name>
</gene>
<keyword evidence="9 10" id="KW-0998">Cell outer membrane</keyword>
<dbReference type="InterPro" id="IPR039426">
    <property type="entry name" value="TonB-dep_rcpt-like"/>
</dbReference>
<evidence type="ECO:0000256" key="5">
    <source>
        <dbReference type="ARBA" id="ARBA00022729"/>
    </source>
</evidence>
<comment type="caution">
    <text evidence="14">The sequence shown here is derived from an EMBL/GenBank/DDBJ whole genome shotgun (WGS) entry which is preliminary data.</text>
</comment>
<evidence type="ECO:0000256" key="7">
    <source>
        <dbReference type="ARBA" id="ARBA00023136"/>
    </source>
</evidence>
<reference evidence="14 15" key="1">
    <citation type="submission" date="2018-10" db="EMBL/GenBank/DDBJ databases">
        <title>Genomic Encyclopedia of Archaeal and Bacterial Type Strains, Phase II (KMG-II): from individual species to whole genera.</title>
        <authorList>
            <person name="Goeker M."/>
        </authorList>
    </citation>
    <scope>NUCLEOTIDE SEQUENCE [LARGE SCALE GENOMIC DNA]</scope>
    <source>
        <strain evidence="14 15">NSB1</strain>
    </source>
</reference>
<feature type="domain" description="TonB-dependent receptor plug" evidence="13">
    <location>
        <begin position="58"/>
        <end position="151"/>
    </location>
</feature>
<evidence type="ECO:0000256" key="11">
    <source>
        <dbReference type="RuleBase" id="RU003357"/>
    </source>
</evidence>
<keyword evidence="2 10" id="KW-0813">Transport</keyword>
<dbReference type="Gene3D" id="2.40.170.20">
    <property type="entry name" value="TonB-dependent receptor, beta-barrel domain"/>
    <property type="match status" value="1"/>
</dbReference>
<keyword evidence="6 11" id="KW-0798">TonB box</keyword>
<dbReference type="Gene3D" id="2.170.130.10">
    <property type="entry name" value="TonB-dependent receptor, plug domain"/>
    <property type="match status" value="1"/>
</dbReference>
<dbReference type="SUPFAM" id="SSF56935">
    <property type="entry name" value="Porins"/>
    <property type="match status" value="1"/>
</dbReference>
<evidence type="ECO:0000256" key="10">
    <source>
        <dbReference type="PROSITE-ProRule" id="PRU01360"/>
    </source>
</evidence>
<sequence length="675" mass="77538">MRNFRFCDPALLYGIILWWIILPIRISGQTTAKIDTTKTYQLKEVVFTGKTINRDVVPAQTLSGKQLERLSVHSVADAIRYFSGVQIKDYGGIGGLKTVNIRSMGTNHVGVFYDGIQLGNAQNGTIDLGRFSLDNMEAITLYNGQKSSIFQPAKDFSSAGSVYLQSRTPRFEEGKKYNLKATFKTGSFGTVNPAILWEQKLSENISGSVSGEYLYTTGRYKFTYRKEGGYDTTAVRHNGDVNALRIETGLFGKIKDGNWKTKLYFYNSERGYPGAVVRNKFSNEDRQWDSNFFVQSSFRKSFAERYHLLISSKYAYDYLHYLADPRKDASVTYTNNHYRQQEVYLSAAQMYSIFDFWNISLSTDFQWNRLNADLINFAYPRRYSGLIAIASSFEMESVKLQASLLGTFTKETTSSAVVPASHKPQYTPTIIASYRPWKHIGLDIRAFYKKIFRMPTLNDLYYTFIGNVKLNPEYTTQYNVGVTYSKSFNGILRILEIQADGYYNQVRDKIVAMPTSNFFRWTMVNLGKVKIKGIDIAANAGWRFGTQWSIDTRINYTYQKAQDYTSTDDLYYKGQIPYVPLHNGSAVINAGYRNWELNYSFIYTGERYASRANTEENYVLPWYTSDLSLSKNLRWHKTGIRITAEINNLFNQQYEVVRSYPMPGTNFKLILNVTL</sequence>
<dbReference type="InterPro" id="IPR037066">
    <property type="entry name" value="Plug_dom_sf"/>
</dbReference>
<dbReference type="PROSITE" id="PS52016">
    <property type="entry name" value="TONB_DEPENDENT_REC_3"/>
    <property type="match status" value="1"/>
</dbReference>
<dbReference type="InterPro" id="IPR036942">
    <property type="entry name" value="Beta-barrel_TonB_sf"/>
</dbReference>
<dbReference type="GO" id="GO:0015344">
    <property type="term" value="F:siderophore uptake transmembrane transporter activity"/>
    <property type="evidence" value="ECO:0007669"/>
    <property type="project" value="TreeGrafter"/>
</dbReference>
<evidence type="ECO:0000313" key="14">
    <source>
        <dbReference type="EMBL" id="RKT51489.1"/>
    </source>
</evidence>
<dbReference type="GeneID" id="92929360"/>
<comment type="similarity">
    <text evidence="10 11">Belongs to the TonB-dependent receptor family.</text>
</comment>
<feature type="domain" description="TonB-dependent receptor-like beta-barrel" evidence="12">
    <location>
        <begin position="210"/>
        <end position="649"/>
    </location>
</feature>
<dbReference type="Pfam" id="PF00593">
    <property type="entry name" value="TonB_dep_Rec_b-barrel"/>
    <property type="match status" value="1"/>
</dbReference>
<evidence type="ECO:0000259" key="13">
    <source>
        <dbReference type="Pfam" id="PF07715"/>
    </source>
</evidence>
<dbReference type="AlphaFoldDB" id="A0A495VQ15"/>
<keyword evidence="4 10" id="KW-0812">Transmembrane</keyword>
<evidence type="ECO:0000256" key="3">
    <source>
        <dbReference type="ARBA" id="ARBA00022452"/>
    </source>
</evidence>
<dbReference type="PANTHER" id="PTHR30069:SF29">
    <property type="entry name" value="HEMOGLOBIN AND HEMOGLOBIN-HAPTOGLOBIN-BINDING PROTEIN 1-RELATED"/>
    <property type="match status" value="1"/>
</dbReference>
<keyword evidence="5" id="KW-0732">Signal</keyword>
<evidence type="ECO:0000256" key="9">
    <source>
        <dbReference type="ARBA" id="ARBA00023237"/>
    </source>
</evidence>
<name>A0A495VQ15_9BACT</name>
<keyword evidence="7 10" id="KW-0472">Membrane</keyword>
<dbReference type="PANTHER" id="PTHR30069">
    <property type="entry name" value="TONB-DEPENDENT OUTER MEMBRANE RECEPTOR"/>
    <property type="match status" value="1"/>
</dbReference>
<proteinExistence type="inferred from homology"/>
<evidence type="ECO:0000313" key="15">
    <source>
        <dbReference type="Proteomes" id="UP000269493"/>
    </source>
</evidence>
<keyword evidence="15" id="KW-1185">Reference proteome</keyword>
<evidence type="ECO:0000259" key="12">
    <source>
        <dbReference type="Pfam" id="PF00593"/>
    </source>
</evidence>
<keyword evidence="8 14" id="KW-0675">Receptor</keyword>
<organism evidence="14 15">
    <name type="scientific">Coprobacter fastidiosus NSB1 = JCM 33896</name>
    <dbReference type="NCBI Taxonomy" id="1349822"/>
    <lineage>
        <taxon>Bacteria</taxon>
        <taxon>Pseudomonadati</taxon>
        <taxon>Bacteroidota</taxon>
        <taxon>Bacteroidia</taxon>
        <taxon>Bacteroidales</taxon>
        <taxon>Barnesiellaceae</taxon>
        <taxon>Coprobacter</taxon>
    </lineage>
</organism>
<evidence type="ECO:0000256" key="2">
    <source>
        <dbReference type="ARBA" id="ARBA00022448"/>
    </source>
</evidence>
<dbReference type="GO" id="GO:0044718">
    <property type="term" value="P:siderophore transmembrane transport"/>
    <property type="evidence" value="ECO:0007669"/>
    <property type="project" value="TreeGrafter"/>
</dbReference>
<evidence type="ECO:0000256" key="1">
    <source>
        <dbReference type="ARBA" id="ARBA00004571"/>
    </source>
</evidence>